<protein>
    <submittedName>
        <fullName evidence="1">Uncharacterized protein</fullName>
    </submittedName>
</protein>
<evidence type="ECO:0000313" key="2">
    <source>
        <dbReference type="Proteomes" id="UP000667802"/>
    </source>
</evidence>
<evidence type="ECO:0000313" key="1">
    <source>
        <dbReference type="EMBL" id="MDR9899421.1"/>
    </source>
</evidence>
<proteinExistence type="predicted"/>
<comment type="caution">
    <text evidence="1">The sequence shown here is derived from an EMBL/GenBank/DDBJ whole genome shotgun (WGS) entry which is preliminary data.</text>
</comment>
<reference evidence="2" key="1">
    <citation type="journal article" date="2021" name="Science">
        <title>Hunting the eagle killer: A cyanobacterial neurotoxin causes vacuolar myelinopathy.</title>
        <authorList>
            <person name="Breinlinger S."/>
            <person name="Phillips T.J."/>
            <person name="Haram B.N."/>
            <person name="Mares J."/>
            <person name="Martinez Yerena J.A."/>
            <person name="Hrouzek P."/>
            <person name="Sobotka R."/>
            <person name="Henderson W.M."/>
            <person name="Schmieder P."/>
            <person name="Williams S.M."/>
            <person name="Lauderdale J.D."/>
            <person name="Wilde H.D."/>
            <person name="Gerrin W."/>
            <person name="Kust A."/>
            <person name="Washington J.W."/>
            <person name="Wagner C."/>
            <person name="Geier B."/>
            <person name="Liebeke M."/>
            <person name="Enke H."/>
            <person name="Niedermeyer T.H.J."/>
            <person name="Wilde S.B."/>
        </authorList>
    </citation>
    <scope>NUCLEOTIDE SEQUENCE [LARGE SCALE GENOMIC DNA]</scope>
    <source>
        <strain evidence="2">Thurmond2011</strain>
    </source>
</reference>
<dbReference type="AlphaFoldDB" id="A0AAP5M8P8"/>
<dbReference type="Proteomes" id="UP000667802">
    <property type="component" value="Unassembled WGS sequence"/>
</dbReference>
<keyword evidence="2" id="KW-1185">Reference proteome</keyword>
<name>A0AAP5M8P8_9CYAN</name>
<dbReference type="EMBL" id="JAALHA020000024">
    <property type="protein sequence ID" value="MDR9899421.1"/>
    <property type="molecule type" value="Genomic_DNA"/>
</dbReference>
<dbReference type="RefSeq" id="WP_208344308.1">
    <property type="nucleotide sequence ID" value="NZ_CAWQFN010000491.1"/>
</dbReference>
<gene>
    <name evidence="1" type="ORF">G7B40_033400</name>
</gene>
<accession>A0AAP5M8P8</accession>
<organism evidence="1 2">
    <name type="scientific">Aetokthonos hydrillicola Thurmond2011</name>
    <dbReference type="NCBI Taxonomy" id="2712845"/>
    <lineage>
        <taxon>Bacteria</taxon>
        <taxon>Bacillati</taxon>
        <taxon>Cyanobacteriota</taxon>
        <taxon>Cyanophyceae</taxon>
        <taxon>Nostocales</taxon>
        <taxon>Hapalosiphonaceae</taxon>
        <taxon>Aetokthonos</taxon>
    </lineage>
</organism>
<sequence>MEANYDFKIFNELDDLEVANQRAQENLEKLAYIGNIICHYGLHEIVGVCLLHRHFNLQLDERVVREIVDNKFSIKPEAKANWDCVTPYSWKIKKNQLLEFTYYPLEFFDTKTVDLEIKKNAESLMKNQVFLIDIARKLSELEVMDTFGIAILFKEFLGLEYGNFLLETTDDNRMQMFELTSASSLGSDLAIKTLWKFIPHQQKIHLGSDSNRSLFWNFFARK</sequence>